<name>A0ABR4B7Z5_9LECA</name>
<sequence>MTLELTTEFLYGQSPSRIYKKSDAPDIQEFGYNFDAGKAWLNARLALGRWHWLIHSRKFSHSINTLTTPFPQSPNKDSSRPPADEKKFVLLDELAKHTNYALELRSETLSIPSAGRDTTASLLSWIFYFLSRSPEIFSNLRTTILASIGPSPTSITFANLHSSTYLYHVVNEILRLAAIVPISERIALEDTAPGRARWHENPFIYRGARGY</sequence>
<keyword evidence="3" id="KW-0349">Heme</keyword>
<evidence type="ECO:0000256" key="5">
    <source>
        <dbReference type="ARBA" id="ARBA00023002"/>
    </source>
</evidence>
<dbReference type="PRINTS" id="PR00463">
    <property type="entry name" value="EP450I"/>
</dbReference>
<dbReference type="PANTHER" id="PTHR24287">
    <property type="entry name" value="P450, PUTATIVE (EUROFUNG)-RELATED"/>
    <property type="match status" value="1"/>
</dbReference>
<dbReference type="Gene3D" id="1.10.630.10">
    <property type="entry name" value="Cytochrome P450"/>
    <property type="match status" value="1"/>
</dbReference>
<comment type="similarity">
    <text evidence="2">Belongs to the cytochrome P450 family.</text>
</comment>
<evidence type="ECO:0000313" key="9">
    <source>
        <dbReference type="Proteomes" id="UP001590951"/>
    </source>
</evidence>
<dbReference type="Proteomes" id="UP001590951">
    <property type="component" value="Unassembled WGS sequence"/>
</dbReference>
<dbReference type="PANTHER" id="PTHR24287:SF1">
    <property type="entry name" value="P450, PUTATIVE (EUROFUNG)-RELATED"/>
    <property type="match status" value="1"/>
</dbReference>
<accession>A0ABR4B7Z5</accession>
<dbReference type="PRINTS" id="PR00385">
    <property type="entry name" value="P450"/>
</dbReference>
<dbReference type="InterPro" id="IPR047146">
    <property type="entry name" value="Cyt_P450_E_CYP52_fungi"/>
</dbReference>
<reference evidence="8 9" key="1">
    <citation type="submission" date="2024-09" db="EMBL/GenBank/DDBJ databases">
        <title>Rethinking Asexuality: The Enigmatic Case of Functional Sexual Genes in Lepraria (Stereocaulaceae).</title>
        <authorList>
            <person name="Doellman M."/>
            <person name="Sun Y."/>
            <person name="Barcenas-Pena A."/>
            <person name="Lumbsch H.T."/>
            <person name="Grewe F."/>
        </authorList>
    </citation>
    <scope>NUCLEOTIDE SEQUENCE [LARGE SCALE GENOMIC DNA]</scope>
    <source>
        <strain evidence="8 9">Grewe 0041</strain>
    </source>
</reference>
<dbReference type="InterPro" id="IPR002401">
    <property type="entry name" value="Cyt_P450_E_grp-I"/>
</dbReference>
<dbReference type="Pfam" id="PF00067">
    <property type="entry name" value="p450"/>
    <property type="match status" value="1"/>
</dbReference>
<comment type="caution">
    <text evidence="8">The sequence shown here is derived from an EMBL/GenBank/DDBJ whole genome shotgun (WGS) entry which is preliminary data.</text>
</comment>
<keyword evidence="5" id="KW-0560">Oxidoreductase</keyword>
<dbReference type="InterPro" id="IPR036396">
    <property type="entry name" value="Cyt_P450_sf"/>
</dbReference>
<dbReference type="EMBL" id="JBHFEH010000022">
    <property type="protein sequence ID" value="KAL2053166.1"/>
    <property type="molecule type" value="Genomic_DNA"/>
</dbReference>
<evidence type="ECO:0000256" key="2">
    <source>
        <dbReference type="ARBA" id="ARBA00010617"/>
    </source>
</evidence>
<organism evidence="8 9">
    <name type="scientific">Lepraria finkii</name>
    <dbReference type="NCBI Taxonomy" id="1340010"/>
    <lineage>
        <taxon>Eukaryota</taxon>
        <taxon>Fungi</taxon>
        <taxon>Dikarya</taxon>
        <taxon>Ascomycota</taxon>
        <taxon>Pezizomycotina</taxon>
        <taxon>Lecanoromycetes</taxon>
        <taxon>OSLEUM clade</taxon>
        <taxon>Lecanoromycetidae</taxon>
        <taxon>Lecanorales</taxon>
        <taxon>Lecanorineae</taxon>
        <taxon>Stereocaulaceae</taxon>
        <taxon>Lepraria</taxon>
    </lineage>
</organism>
<evidence type="ECO:0000256" key="4">
    <source>
        <dbReference type="ARBA" id="ARBA00022723"/>
    </source>
</evidence>
<gene>
    <name evidence="8" type="ORF">ABVK25_006491</name>
</gene>
<keyword evidence="4" id="KW-0479">Metal-binding</keyword>
<evidence type="ECO:0008006" key="10">
    <source>
        <dbReference type="Google" id="ProtNLM"/>
    </source>
</evidence>
<evidence type="ECO:0000256" key="6">
    <source>
        <dbReference type="ARBA" id="ARBA00023004"/>
    </source>
</evidence>
<protein>
    <recommendedName>
        <fullName evidence="10">Cytochrome P450</fullName>
    </recommendedName>
</protein>
<evidence type="ECO:0000256" key="7">
    <source>
        <dbReference type="ARBA" id="ARBA00023033"/>
    </source>
</evidence>
<keyword evidence="7" id="KW-0503">Monooxygenase</keyword>
<dbReference type="InterPro" id="IPR001128">
    <property type="entry name" value="Cyt_P450"/>
</dbReference>
<evidence type="ECO:0000256" key="1">
    <source>
        <dbReference type="ARBA" id="ARBA00001971"/>
    </source>
</evidence>
<proteinExistence type="inferred from homology"/>
<evidence type="ECO:0000313" key="8">
    <source>
        <dbReference type="EMBL" id="KAL2053166.1"/>
    </source>
</evidence>
<dbReference type="SUPFAM" id="SSF48264">
    <property type="entry name" value="Cytochrome P450"/>
    <property type="match status" value="1"/>
</dbReference>
<keyword evidence="6" id="KW-0408">Iron</keyword>
<evidence type="ECO:0000256" key="3">
    <source>
        <dbReference type="ARBA" id="ARBA00022617"/>
    </source>
</evidence>
<comment type="cofactor">
    <cofactor evidence="1">
        <name>heme</name>
        <dbReference type="ChEBI" id="CHEBI:30413"/>
    </cofactor>
</comment>
<keyword evidence="9" id="KW-1185">Reference proteome</keyword>